<evidence type="ECO:0000259" key="22">
    <source>
        <dbReference type="PROSITE" id="PS51171"/>
    </source>
</evidence>
<gene>
    <name evidence="24" type="primary">pheA</name>
    <name evidence="24" type="ORF">G3569_13060</name>
</gene>
<evidence type="ECO:0000256" key="19">
    <source>
        <dbReference type="PIRSR" id="PIRSR001500-1"/>
    </source>
</evidence>
<dbReference type="NCBIfam" id="NF008865">
    <property type="entry name" value="PRK11898.1"/>
    <property type="match status" value="1"/>
</dbReference>
<reference evidence="24 25" key="1">
    <citation type="submission" date="2020-02" db="EMBL/GenBank/DDBJ databases">
        <title>Aliifodinibius halophilus 2W32, complete genome.</title>
        <authorList>
            <person name="Li Y."/>
            <person name="Wu S."/>
        </authorList>
    </citation>
    <scope>NUCLEOTIDE SEQUENCE [LARGE SCALE GENOMIC DNA]</scope>
    <source>
        <strain evidence="24 25">2W32</strain>
    </source>
</reference>
<comment type="function">
    <text evidence="2">Catalyzes the Claisen rearrangement of chorismate to prephenate and the decarboxylation/dehydration of prephenate to phenylpyruvate.</text>
</comment>
<dbReference type="SUPFAM" id="SSF48600">
    <property type="entry name" value="Chorismate mutase II"/>
    <property type="match status" value="1"/>
</dbReference>
<evidence type="ECO:0000256" key="13">
    <source>
        <dbReference type="ARBA" id="ARBA00023235"/>
    </source>
</evidence>
<keyword evidence="12" id="KW-0584">Phenylalanine biosynthesis</keyword>
<feature type="binding site" evidence="19">
    <location>
        <position position="37"/>
    </location>
    <ligand>
        <name>substrate</name>
    </ligand>
</feature>
<dbReference type="CDD" id="cd13631">
    <property type="entry name" value="PBP2_Ct-PDT_like"/>
    <property type="match status" value="1"/>
</dbReference>
<dbReference type="InterPro" id="IPR045865">
    <property type="entry name" value="ACT-like_dom_sf"/>
</dbReference>
<keyword evidence="10" id="KW-0028">Amino-acid biosynthesis</keyword>
<accession>A0A6M1T9T9</accession>
<feature type="domain" description="Chorismate mutase" evidence="21">
    <location>
        <begin position="1"/>
        <end position="90"/>
    </location>
</feature>
<evidence type="ECO:0000313" key="25">
    <source>
        <dbReference type="Proteomes" id="UP000479132"/>
    </source>
</evidence>
<dbReference type="UniPathway" id="UPA00121">
    <property type="reaction ID" value="UER00345"/>
</dbReference>
<dbReference type="InterPro" id="IPR002912">
    <property type="entry name" value="ACT_dom"/>
</dbReference>
<evidence type="ECO:0000256" key="3">
    <source>
        <dbReference type="ARBA" id="ARBA00004496"/>
    </source>
</evidence>
<dbReference type="PROSITE" id="PS51671">
    <property type="entry name" value="ACT"/>
    <property type="match status" value="1"/>
</dbReference>
<dbReference type="UniPathway" id="UPA00120">
    <property type="reaction ID" value="UER00203"/>
</dbReference>
<dbReference type="InterPro" id="IPR036263">
    <property type="entry name" value="Chorismate_II_sf"/>
</dbReference>
<evidence type="ECO:0000313" key="24">
    <source>
        <dbReference type="EMBL" id="NGP89283.1"/>
    </source>
</evidence>
<protein>
    <recommendedName>
        <fullName evidence="8">Bifunctional chorismate mutase/prephenate dehydratase</fullName>
        <ecNumber evidence="7">4.2.1.51</ecNumber>
        <ecNumber evidence="6">5.4.99.5</ecNumber>
    </recommendedName>
    <alternativeName>
        <fullName evidence="17">Chorismate mutase-prephenate dehydratase</fullName>
    </alternativeName>
    <alternativeName>
        <fullName evidence="16">p-protein</fullName>
    </alternativeName>
</protein>
<dbReference type="GO" id="GO:0046417">
    <property type="term" value="P:chorismate metabolic process"/>
    <property type="evidence" value="ECO:0007669"/>
    <property type="project" value="InterPro"/>
</dbReference>
<keyword evidence="13" id="KW-0413">Isomerase</keyword>
<dbReference type="InterPro" id="IPR036979">
    <property type="entry name" value="CM_dom_sf"/>
</dbReference>
<dbReference type="PANTHER" id="PTHR21022">
    <property type="entry name" value="PREPHENATE DEHYDRATASE P PROTEIN"/>
    <property type="match status" value="1"/>
</dbReference>
<keyword evidence="14 24" id="KW-0456">Lyase</keyword>
<comment type="pathway">
    <text evidence="5">Metabolic intermediate biosynthesis; prephenate biosynthesis; prephenate from chorismate: step 1/1.</text>
</comment>
<dbReference type="Gene3D" id="3.40.190.10">
    <property type="entry name" value="Periplasmic binding protein-like II"/>
    <property type="match status" value="2"/>
</dbReference>
<dbReference type="PROSITE" id="PS51168">
    <property type="entry name" value="CHORISMATE_MUT_2"/>
    <property type="match status" value="1"/>
</dbReference>
<dbReference type="PROSITE" id="PS51171">
    <property type="entry name" value="PREPHENATE_DEHYDR_3"/>
    <property type="match status" value="1"/>
</dbReference>
<evidence type="ECO:0000256" key="20">
    <source>
        <dbReference type="PIRSR" id="PIRSR001500-2"/>
    </source>
</evidence>
<feature type="binding site" evidence="19">
    <location>
        <position position="82"/>
    </location>
    <ligand>
        <name>substrate</name>
    </ligand>
</feature>
<evidence type="ECO:0000256" key="6">
    <source>
        <dbReference type="ARBA" id="ARBA00012404"/>
    </source>
</evidence>
<comment type="pathway">
    <text evidence="4">Amino-acid biosynthesis; L-phenylalanine biosynthesis; phenylpyruvate from prephenate: step 1/1.</text>
</comment>
<sequence length="383" mass="43561">MADKLESIRKLLDETDKKIIDALAKRQELVREVSSFKLDEERNIRDTKREEQLLSKITKLAREAGLDRYFAEELFKDIIHHSVRFQTHTLVDHQNAKKDDEIVQVAYQGTDGAFSHQAAYRHFEERYTEVHSYGYNTFQQAAEAVKNEEVDYAILPIENTTAGSINDTYNILGEDDLHIVGEEALRIVHCLLALEDVAIERIRRIMSHPQAISQCSNYLAKLHDCKIESYIDTAMSAKKVLEDGDLSQAAIAGSYAAEIYGLEILKRDIANQPENFTRFVVVGRNPVEVDQQIPCKTSLLMVTSHDKGALIKCLNVIDDHDIRMTKLESRPKPNEPWKYQFYLDIEGNIANSDTRVAMEELEQEASSLKVLGCYPAQVGNGDE</sequence>
<keyword evidence="9" id="KW-0963">Cytoplasm</keyword>
<evidence type="ECO:0000256" key="9">
    <source>
        <dbReference type="ARBA" id="ARBA00022490"/>
    </source>
</evidence>
<dbReference type="AlphaFoldDB" id="A0A6M1T9T9"/>
<feature type="domain" description="Prephenate dehydratase" evidence="22">
    <location>
        <begin position="104"/>
        <end position="284"/>
    </location>
</feature>
<dbReference type="InterPro" id="IPR002701">
    <property type="entry name" value="CM_II_prokaryot"/>
</dbReference>
<dbReference type="GO" id="GO:0005737">
    <property type="term" value="C:cytoplasm"/>
    <property type="evidence" value="ECO:0007669"/>
    <property type="project" value="UniProtKB-SubCell"/>
</dbReference>
<evidence type="ECO:0000256" key="16">
    <source>
        <dbReference type="ARBA" id="ARBA00031175"/>
    </source>
</evidence>
<dbReference type="EC" id="4.2.1.51" evidence="7"/>
<dbReference type="PROSITE" id="PS00857">
    <property type="entry name" value="PREPHENATE_DEHYDR_1"/>
    <property type="match status" value="1"/>
</dbReference>
<comment type="subcellular location">
    <subcellularLocation>
        <location evidence="3">Cytoplasm</location>
    </subcellularLocation>
</comment>
<evidence type="ECO:0000256" key="15">
    <source>
        <dbReference type="ARBA" id="ARBA00023268"/>
    </source>
</evidence>
<dbReference type="GO" id="GO:0009094">
    <property type="term" value="P:L-phenylalanine biosynthetic process"/>
    <property type="evidence" value="ECO:0007669"/>
    <property type="project" value="UniProtKB-UniPathway"/>
</dbReference>
<evidence type="ECO:0000256" key="4">
    <source>
        <dbReference type="ARBA" id="ARBA00004741"/>
    </source>
</evidence>
<dbReference type="InterPro" id="IPR008242">
    <property type="entry name" value="Chor_mutase/pphenate_deHydtase"/>
</dbReference>
<evidence type="ECO:0000256" key="7">
    <source>
        <dbReference type="ARBA" id="ARBA00013147"/>
    </source>
</evidence>
<evidence type="ECO:0000256" key="1">
    <source>
        <dbReference type="ARBA" id="ARBA00000824"/>
    </source>
</evidence>
<dbReference type="Proteomes" id="UP000479132">
    <property type="component" value="Unassembled WGS sequence"/>
</dbReference>
<name>A0A6M1T9T9_9BACT</name>
<feature type="binding site" evidence="19">
    <location>
        <position position="86"/>
    </location>
    <ligand>
        <name>substrate</name>
    </ligand>
</feature>
<evidence type="ECO:0000259" key="23">
    <source>
        <dbReference type="PROSITE" id="PS51671"/>
    </source>
</evidence>
<evidence type="ECO:0000256" key="10">
    <source>
        <dbReference type="ARBA" id="ARBA00022605"/>
    </source>
</evidence>
<dbReference type="Gene3D" id="1.20.59.10">
    <property type="entry name" value="Chorismate mutase"/>
    <property type="match status" value="1"/>
</dbReference>
<proteinExistence type="predicted"/>
<comment type="caution">
    <text evidence="24">The sequence shown here is derived from an EMBL/GenBank/DDBJ whole genome shotgun (WGS) entry which is preliminary data.</text>
</comment>
<dbReference type="SUPFAM" id="SSF53850">
    <property type="entry name" value="Periplasmic binding protein-like II"/>
    <property type="match status" value="1"/>
</dbReference>
<dbReference type="Pfam" id="PF00800">
    <property type="entry name" value="PDT"/>
    <property type="match status" value="1"/>
</dbReference>
<dbReference type="Pfam" id="PF01817">
    <property type="entry name" value="CM_2"/>
    <property type="match status" value="1"/>
</dbReference>
<comment type="catalytic activity">
    <reaction evidence="1">
        <text>chorismate = prephenate</text>
        <dbReference type="Rhea" id="RHEA:13897"/>
        <dbReference type="ChEBI" id="CHEBI:29748"/>
        <dbReference type="ChEBI" id="CHEBI:29934"/>
        <dbReference type="EC" id="5.4.99.5"/>
    </reaction>
</comment>
<keyword evidence="11" id="KW-0057">Aromatic amino acid biosynthesis</keyword>
<dbReference type="RefSeq" id="WP_165269857.1">
    <property type="nucleotide sequence ID" value="NZ_JAALLS010000018.1"/>
</dbReference>
<evidence type="ECO:0000256" key="14">
    <source>
        <dbReference type="ARBA" id="ARBA00023239"/>
    </source>
</evidence>
<dbReference type="GO" id="GO:0004664">
    <property type="term" value="F:prephenate dehydratase activity"/>
    <property type="evidence" value="ECO:0007669"/>
    <property type="project" value="UniProtKB-EC"/>
</dbReference>
<dbReference type="EMBL" id="JAALLS010000018">
    <property type="protein sequence ID" value="NGP89283.1"/>
    <property type="molecule type" value="Genomic_DNA"/>
</dbReference>
<evidence type="ECO:0000256" key="8">
    <source>
        <dbReference type="ARBA" id="ARBA00014401"/>
    </source>
</evidence>
<organism evidence="24 25">
    <name type="scientific">Fodinibius halophilus</name>
    <dbReference type="NCBI Taxonomy" id="1736908"/>
    <lineage>
        <taxon>Bacteria</taxon>
        <taxon>Pseudomonadati</taxon>
        <taxon>Balneolota</taxon>
        <taxon>Balneolia</taxon>
        <taxon>Balneolales</taxon>
        <taxon>Balneolaceae</taxon>
        <taxon>Fodinibius</taxon>
    </lineage>
</organism>
<dbReference type="InterPro" id="IPR001086">
    <property type="entry name" value="Preph_deHydtase"/>
</dbReference>
<comment type="catalytic activity">
    <reaction evidence="18">
        <text>prephenate + H(+) = 3-phenylpyruvate + CO2 + H2O</text>
        <dbReference type="Rhea" id="RHEA:21648"/>
        <dbReference type="ChEBI" id="CHEBI:15377"/>
        <dbReference type="ChEBI" id="CHEBI:15378"/>
        <dbReference type="ChEBI" id="CHEBI:16526"/>
        <dbReference type="ChEBI" id="CHEBI:18005"/>
        <dbReference type="ChEBI" id="CHEBI:29934"/>
        <dbReference type="EC" id="4.2.1.51"/>
    </reaction>
</comment>
<keyword evidence="25" id="KW-1185">Reference proteome</keyword>
<dbReference type="Gene3D" id="3.30.70.260">
    <property type="match status" value="1"/>
</dbReference>
<dbReference type="PANTHER" id="PTHR21022:SF19">
    <property type="entry name" value="PREPHENATE DEHYDRATASE-RELATED"/>
    <property type="match status" value="1"/>
</dbReference>
<dbReference type="InterPro" id="IPR018528">
    <property type="entry name" value="Preph_deHydtase_CS"/>
</dbReference>
<evidence type="ECO:0000256" key="17">
    <source>
        <dbReference type="ARBA" id="ARBA00031520"/>
    </source>
</evidence>
<feature type="domain" description="ACT" evidence="23">
    <location>
        <begin position="298"/>
        <end position="375"/>
    </location>
</feature>
<keyword evidence="15" id="KW-0511">Multifunctional enzyme</keyword>
<evidence type="ECO:0000259" key="21">
    <source>
        <dbReference type="PROSITE" id="PS51168"/>
    </source>
</evidence>
<feature type="site" description="Essential for prephenate dehydratase activity" evidence="20">
    <location>
        <position position="277"/>
    </location>
</feature>
<dbReference type="SUPFAM" id="SSF55021">
    <property type="entry name" value="ACT-like"/>
    <property type="match status" value="1"/>
</dbReference>
<evidence type="ECO:0000256" key="18">
    <source>
        <dbReference type="ARBA" id="ARBA00047848"/>
    </source>
</evidence>
<dbReference type="EC" id="5.4.99.5" evidence="6"/>
<feature type="binding site" evidence="19">
    <location>
        <position position="50"/>
    </location>
    <ligand>
        <name>substrate</name>
    </ligand>
</feature>
<dbReference type="PROSITE" id="PS00858">
    <property type="entry name" value="PREPHENATE_DEHYDR_2"/>
    <property type="match status" value="1"/>
</dbReference>
<evidence type="ECO:0000256" key="5">
    <source>
        <dbReference type="ARBA" id="ARBA00004817"/>
    </source>
</evidence>
<dbReference type="GO" id="GO:0004106">
    <property type="term" value="F:chorismate mutase activity"/>
    <property type="evidence" value="ECO:0007669"/>
    <property type="project" value="UniProtKB-EC"/>
</dbReference>
<feature type="binding site" evidence="19">
    <location>
        <position position="9"/>
    </location>
    <ligand>
        <name>substrate</name>
    </ligand>
</feature>
<evidence type="ECO:0000256" key="2">
    <source>
        <dbReference type="ARBA" id="ARBA00002364"/>
    </source>
</evidence>
<dbReference type="CDD" id="cd04905">
    <property type="entry name" value="ACT_CM-PDT"/>
    <property type="match status" value="1"/>
</dbReference>
<feature type="binding site" evidence="19">
    <location>
        <position position="46"/>
    </location>
    <ligand>
        <name>substrate</name>
    </ligand>
</feature>
<dbReference type="SMART" id="SM00830">
    <property type="entry name" value="CM_2"/>
    <property type="match status" value="1"/>
</dbReference>
<feature type="binding site" evidence="19">
    <location>
        <position position="26"/>
    </location>
    <ligand>
        <name>substrate</name>
    </ligand>
</feature>
<evidence type="ECO:0000256" key="11">
    <source>
        <dbReference type="ARBA" id="ARBA00023141"/>
    </source>
</evidence>
<evidence type="ECO:0000256" key="12">
    <source>
        <dbReference type="ARBA" id="ARBA00023222"/>
    </source>
</evidence>
<dbReference type="PIRSF" id="PIRSF001500">
    <property type="entry name" value="Chor_mut_pdt_Ppr"/>
    <property type="match status" value="1"/>
</dbReference>